<sequence length="548" mass="57932">MRKNMNEAVMASAYPADAVSKAAELGALRRECQNLFERLTGVLGKVHHALHGIGGDFACLSQLVGDVGSARRESGALRVACSHLAEQLRCAHSAISTVDLTNAISDGLDAVETLRRECRQLNAIASMTRVTGYSVNIEAIEDYIVTLRGMIQRLSHTTTAVHEGLSSIGLAVRQATAQLGTAASCARRAIDQQAGDQAAPAMEEICGAAIILAEQLRENTQVNTGILMTGIQFSDAFAQRLDHIETILTAAETKPSAAVLATAQISALVSDATRMLSATRDALEQLGTVGQSAVRALTGDTGAQATKLLAVWRAELDDGHQIEQLVAPALNGAMDAVQNINSSIADARENLETLSSTALEVSLATVNAGLLARRSGSAKSAMDVLSTTVRERAHACNELNGRCRTNFGRIDEITQNADFGRLTADAGHLSELIARADADLVLAAEMFSRLEALQEAAHKAALTLQHSVDEGLHALSGLPELISRIATYAPRVGARQLSPDDAAALAPFAAIYTMDREREVHAELVGSLPPAAIPAAQLGEQTLDDIFF</sequence>
<dbReference type="Proteomes" id="UP000284202">
    <property type="component" value="Unassembled WGS sequence"/>
</dbReference>
<evidence type="ECO:0000313" key="2">
    <source>
        <dbReference type="Proteomes" id="UP000284202"/>
    </source>
</evidence>
<gene>
    <name evidence="1" type="ORF">D3P04_15870</name>
</gene>
<protein>
    <recommendedName>
        <fullName evidence="3">Methyl-accepting chemotaxis protein</fullName>
    </recommendedName>
</protein>
<comment type="caution">
    <text evidence="1">The sequence shown here is derived from an EMBL/GenBank/DDBJ whole genome shotgun (WGS) entry which is preliminary data.</text>
</comment>
<organism evidence="1 2">
    <name type="scientific">Paracoccus onubensis</name>
    <dbReference type="NCBI Taxonomy" id="1675788"/>
    <lineage>
        <taxon>Bacteria</taxon>
        <taxon>Pseudomonadati</taxon>
        <taxon>Pseudomonadota</taxon>
        <taxon>Alphaproteobacteria</taxon>
        <taxon>Rhodobacterales</taxon>
        <taxon>Paracoccaceae</taxon>
        <taxon>Paracoccus</taxon>
    </lineage>
</organism>
<evidence type="ECO:0008006" key="3">
    <source>
        <dbReference type="Google" id="ProtNLM"/>
    </source>
</evidence>
<accession>A0A418SQX6</accession>
<evidence type="ECO:0000313" key="1">
    <source>
        <dbReference type="EMBL" id="RJE83364.1"/>
    </source>
</evidence>
<reference evidence="2" key="1">
    <citation type="submission" date="2018-09" db="EMBL/GenBank/DDBJ databases">
        <title>Acidovorax cavernicola nov. sp. isolated from Gruta de las Maravillas (Aracena, Spain).</title>
        <authorList>
            <person name="Jurado V."/>
            <person name="Gutierrez-Patricio S."/>
            <person name="Gonzalez-Pimentel J.L."/>
            <person name="Miller A.Z."/>
            <person name="Laiz L."/>
            <person name="Saiz-Jimenez C."/>
        </authorList>
    </citation>
    <scope>NUCLEOTIDE SEQUENCE [LARGE SCALE GENOMIC DNA]</scope>
    <source>
        <strain evidence="2">1011MAR3C25</strain>
    </source>
</reference>
<keyword evidence="2" id="KW-1185">Reference proteome</keyword>
<dbReference type="EMBL" id="QZCG01000011">
    <property type="protein sequence ID" value="RJE83364.1"/>
    <property type="molecule type" value="Genomic_DNA"/>
</dbReference>
<dbReference type="AlphaFoldDB" id="A0A418SQX6"/>
<dbReference type="OrthoDB" id="7683233at2"/>
<proteinExistence type="predicted"/>
<name>A0A418SQX6_9RHOB</name>